<proteinExistence type="predicted"/>
<reference evidence="1 2" key="1">
    <citation type="submission" date="2018-09" db="EMBL/GenBank/DDBJ databases">
        <title>A high-quality reference genome of wild soybean provides a powerful tool to mine soybean genomes.</title>
        <authorList>
            <person name="Xie M."/>
            <person name="Chung C.Y.L."/>
            <person name="Li M.-W."/>
            <person name="Wong F.-L."/>
            <person name="Chan T.-F."/>
            <person name="Lam H.-M."/>
        </authorList>
    </citation>
    <scope>NUCLEOTIDE SEQUENCE [LARGE SCALE GENOMIC DNA]</scope>
    <source>
        <strain evidence="2">cv. W05</strain>
        <tissue evidence="1">Hypocotyl of etiolated seedlings</tissue>
    </source>
</reference>
<evidence type="ECO:0000313" key="2">
    <source>
        <dbReference type="Proteomes" id="UP000289340"/>
    </source>
</evidence>
<name>A0A445GI52_GLYSO</name>
<dbReference type="AlphaFoldDB" id="A0A445GI52"/>
<organism evidence="1 2">
    <name type="scientific">Glycine soja</name>
    <name type="common">Wild soybean</name>
    <dbReference type="NCBI Taxonomy" id="3848"/>
    <lineage>
        <taxon>Eukaryota</taxon>
        <taxon>Viridiplantae</taxon>
        <taxon>Streptophyta</taxon>
        <taxon>Embryophyta</taxon>
        <taxon>Tracheophyta</taxon>
        <taxon>Spermatophyta</taxon>
        <taxon>Magnoliopsida</taxon>
        <taxon>eudicotyledons</taxon>
        <taxon>Gunneridae</taxon>
        <taxon>Pentapetalae</taxon>
        <taxon>rosids</taxon>
        <taxon>fabids</taxon>
        <taxon>Fabales</taxon>
        <taxon>Fabaceae</taxon>
        <taxon>Papilionoideae</taxon>
        <taxon>50 kb inversion clade</taxon>
        <taxon>NPAAA clade</taxon>
        <taxon>indigoferoid/millettioid clade</taxon>
        <taxon>Phaseoleae</taxon>
        <taxon>Glycine</taxon>
        <taxon>Glycine subgen. Soja</taxon>
    </lineage>
</organism>
<keyword evidence="2" id="KW-1185">Reference proteome</keyword>
<sequence length="114" mass="13125">MIVGLLSSSIHQVNMNEQHVDCSDAFNTFQWTRSVAHENRFVTVIMRSDTNTDNKGRTSFVLIGCERSVQDRSRNKDSVRRDARSRKCECPFKLHRKLVLRGQGLDGEVVVWES</sequence>
<dbReference type="Proteomes" id="UP000289340">
    <property type="component" value="Chromosome 16"/>
</dbReference>
<evidence type="ECO:0000313" key="1">
    <source>
        <dbReference type="EMBL" id="RZB60896.1"/>
    </source>
</evidence>
<dbReference type="EMBL" id="QZWG01000016">
    <property type="protein sequence ID" value="RZB60896.1"/>
    <property type="molecule type" value="Genomic_DNA"/>
</dbReference>
<gene>
    <name evidence="1" type="ORF">D0Y65_043594</name>
</gene>
<accession>A0A445GI52</accession>
<comment type="caution">
    <text evidence="1">The sequence shown here is derived from an EMBL/GenBank/DDBJ whole genome shotgun (WGS) entry which is preliminary data.</text>
</comment>
<protein>
    <submittedName>
        <fullName evidence="1">Uncharacterized protein</fullName>
    </submittedName>
</protein>